<name>A0A699IFK3_TANCI</name>
<dbReference type="EMBL" id="BKCJ010278869">
    <property type="protein sequence ID" value="GEZ43767.1"/>
    <property type="molecule type" value="Genomic_DNA"/>
</dbReference>
<proteinExistence type="predicted"/>
<organism evidence="1">
    <name type="scientific">Tanacetum cinerariifolium</name>
    <name type="common">Dalmatian daisy</name>
    <name type="synonym">Chrysanthemum cinerariifolium</name>
    <dbReference type="NCBI Taxonomy" id="118510"/>
    <lineage>
        <taxon>Eukaryota</taxon>
        <taxon>Viridiplantae</taxon>
        <taxon>Streptophyta</taxon>
        <taxon>Embryophyta</taxon>
        <taxon>Tracheophyta</taxon>
        <taxon>Spermatophyta</taxon>
        <taxon>Magnoliopsida</taxon>
        <taxon>eudicotyledons</taxon>
        <taxon>Gunneridae</taxon>
        <taxon>Pentapetalae</taxon>
        <taxon>asterids</taxon>
        <taxon>campanulids</taxon>
        <taxon>Asterales</taxon>
        <taxon>Asteraceae</taxon>
        <taxon>Asteroideae</taxon>
        <taxon>Anthemideae</taxon>
        <taxon>Anthemidinae</taxon>
        <taxon>Tanacetum</taxon>
    </lineage>
</organism>
<reference evidence="1" key="1">
    <citation type="journal article" date="2019" name="Sci. Rep.">
        <title>Draft genome of Tanacetum cinerariifolium, the natural source of mosquito coil.</title>
        <authorList>
            <person name="Yamashiro T."/>
            <person name="Shiraishi A."/>
            <person name="Satake H."/>
            <person name="Nakayama K."/>
        </authorList>
    </citation>
    <scope>NUCLEOTIDE SEQUENCE</scope>
</reference>
<evidence type="ECO:0000313" key="1">
    <source>
        <dbReference type="EMBL" id="GEZ43767.1"/>
    </source>
</evidence>
<protein>
    <submittedName>
        <fullName evidence="1">Uncharacterized protein</fullName>
    </submittedName>
</protein>
<gene>
    <name evidence="1" type="ORF">Tci_515740</name>
</gene>
<dbReference type="AlphaFoldDB" id="A0A699IFK3"/>
<feature type="non-terminal residue" evidence="1">
    <location>
        <position position="78"/>
    </location>
</feature>
<accession>A0A699IFK3</accession>
<sequence length="78" mass="8763">MSATKAEYIDALEAEMEAVWIRKFISRLGWKALDDGDDVIDKLSLDLRVGSIGLIRRIQGWQALDDGDDVIDKLSLDL</sequence>
<comment type="caution">
    <text evidence="1">The sequence shown here is derived from an EMBL/GenBank/DDBJ whole genome shotgun (WGS) entry which is preliminary data.</text>
</comment>